<name>A0A5U3G443_SALET</name>
<organism evidence="1">
    <name type="scientific">Salmonella enterica I</name>
    <dbReference type="NCBI Taxonomy" id="59201"/>
    <lineage>
        <taxon>Bacteria</taxon>
        <taxon>Pseudomonadati</taxon>
        <taxon>Pseudomonadota</taxon>
        <taxon>Gammaproteobacteria</taxon>
        <taxon>Enterobacterales</taxon>
        <taxon>Enterobacteriaceae</taxon>
        <taxon>Salmonella</taxon>
    </lineage>
</organism>
<evidence type="ECO:0000313" key="1">
    <source>
        <dbReference type="EMBL" id="EBP4061235.1"/>
    </source>
</evidence>
<proteinExistence type="predicted"/>
<feature type="non-terminal residue" evidence="1">
    <location>
        <position position="109"/>
    </location>
</feature>
<protein>
    <submittedName>
        <fullName evidence="1">Uncharacterized protein</fullName>
    </submittedName>
</protein>
<dbReference type="EMBL" id="AAGLQK010000119">
    <property type="protein sequence ID" value="EBP4061235.1"/>
    <property type="molecule type" value="Genomic_DNA"/>
</dbReference>
<accession>A0A5U3G443</accession>
<gene>
    <name evidence="1" type="ORF">Z599_26820</name>
</gene>
<comment type="caution">
    <text evidence="1">The sequence shown here is derived from an EMBL/GenBank/DDBJ whole genome shotgun (WGS) entry which is preliminary data.</text>
</comment>
<sequence>MSGYYKTSQLWEHRRRNARSDVLLEAVITSDTNNNAETILTQWLNDKEQGTATVDYKNITCWYYGGVWLHYVINNNTLSLYLHSGGEDAFVSLNGCAREIAKIFYKNHS</sequence>
<dbReference type="AlphaFoldDB" id="A0A5U3G443"/>
<reference evidence="1" key="1">
    <citation type="submission" date="2018-07" db="EMBL/GenBank/DDBJ databases">
        <authorList>
            <consortium name="GenomeTrakr network: Whole genome sequencing for foodborne pathogen traceback"/>
        </authorList>
    </citation>
    <scope>NUCLEOTIDE SEQUENCE</scope>
    <source>
        <strain evidence="1">MDH-2013-00175</strain>
    </source>
</reference>